<dbReference type="PANTHER" id="PTHR36310">
    <property type="entry name" value="CYCLIN-DEPENDENT PROTEIN KINASE INHIBITOR SMR11"/>
    <property type="match status" value="1"/>
</dbReference>
<proteinExistence type="predicted"/>
<evidence type="ECO:0000313" key="2">
    <source>
        <dbReference type="EMBL" id="ERN04291.1"/>
    </source>
</evidence>
<gene>
    <name evidence="2" type="ORF">AMTR_s00077p00177860</name>
</gene>
<dbReference type="PANTHER" id="PTHR36310:SF1">
    <property type="entry name" value="CYCLIN-DEPENDENT PROTEIN KINASE INHIBITOR SMR11"/>
    <property type="match status" value="1"/>
</dbReference>
<feature type="compositionally biased region" description="Basic and acidic residues" evidence="1">
    <location>
        <begin position="25"/>
        <end position="39"/>
    </location>
</feature>
<accession>W1P9L1</accession>
<dbReference type="EMBL" id="KI394293">
    <property type="protein sequence ID" value="ERN04291.1"/>
    <property type="molecule type" value="Genomic_DNA"/>
</dbReference>
<feature type="region of interest" description="Disordered" evidence="1">
    <location>
        <begin position="1"/>
        <end position="58"/>
    </location>
</feature>
<feature type="region of interest" description="Disordered" evidence="1">
    <location>
        <begin position="231"/>
        <end position="256"/>
    </location>
</feature>
<organism evidence="2 3">
    <name type="scientific">Amborella trichopoda</name>
    <dbReference type="NCBI Taxonomy" id="13333"/>
    <lineage>
        <taxon>Eukaryota</taxon>
        <taxon>Viridiplantae</taxon>
        <taxon>Streptophyta</taxon>
        <taxon>Embryophyta</taxon>
        <taxon>Tracheophyta</taxon>
        <taxon>Spermatophyta</taxon>
        <taxon>Magnoliopsida</taxon>
        <taxon>Amborellales</taxon>
        <taxon>Amborellaceae</taxon>
        <taxon>Amborella</taxon>
    </lineage>
</organism>
<sequence>MPKREDQVFASSRVTPLDPGQKITKLLDNKDDVVSDRQSRPLAPITPDPGKDYGEPLIRNQTPLAWGSLELGSASSSPCLSSSWPGNKTPLHHRFDSFAPGPEELALAPRKFSKKQKQLLVEGPDPDSGFLDGPNHALKFPEENSKPVSKFLEGSNIRESKPGVARVLNFDEFSEEDHLNGGYEALNEENLGTHVREFEEGCSNEENLLESIYKSLLDAIVSKQVEDLELTKNSGSPTPSILSDASNETCPPAPMKPRRQFRRRIIRKSLCKKLEF</sequence>
<dbReference type="InterPro" id="IPR038971">
    <property type="entry name" value="SMR11/SMR16"/>
</dbReference>
<dbReference type="OMA" id="FSNIECG"/>
<feature type="compositionally biased region" description="Polar residues" evidence="1">
    <location>
        <begin position="231"/>
        <end position="249"/>
    </location>
</feature>
<keyword evidence="3" id="KW-1185">Reference proteome</keyword>
<evidence type="ECO:0000313" key="3">
    <source>
        <dbReference type="Proteomes" id="UP000017836"/>
    </source>
</evidence>
<name>W1P9L1_AMBTC</name>
<dbReference type="AlphaFoldDB" id="W1P9L1"/>
<protein>
    <submittedName>
        <fullName evidence="2">Uncharacterized protein</fullName>
    </submittedName>
</protein>
<dbReference type="Gramene" id="ERN04291">
    <property type="protein sequence ID" value="ERN04291"/>
    <property type="gene ID" value="AMTR_s00077p00177860"/>
</dbReference>
<dbReference type="Proteomes" id="UP000017836">
    <property type="component" value="Unassembled WGS sequence"/>
</dbReference>
<evidence type="ECO:0000256" key="1">
    <source>
        <dbReference type="SAM" id="MobiDB-lite"/>
    </source>
</evidence>
<reference evidence="3" key="1">
    <citation type="journal article" date="2013" name="Science">
        <title>The Amborella genome and the evolution of flowering plants.</title>
        <authorList>
            <consortium name="Amborella Genome Project"/>
        </authorList>
    </citation>
    <scope>NUCLEOTIDE SEQUENCE [LARGE SCALE GENOMIC DNA]</scope>
</reference>
<dbReference type="HOGENOM" id="CLU_103543_0_0_1"/>